<dbReference type="PANTHER" id="PTHR11019">
    <property type="entry name" value="HTH-TYPE TRANSCRIPTIONAL REGULATOR NIMR"/>
    <property type="match status" value="1"/>
</dbReference>
<accession>A0A240EIC2</accession>
<protein>
    <submittedName>
        <fullName evidence="5">HTH-type transcriptional repressor of iron proteins A</fullName>
    </submittedName>
</protein>
<dbReference type="InterPro" id="IPR003313">
    <property type="entry name" value="AraC-bd"/>
</dbReference>
<feature type="domain" description="HTH araC/xylS-type" evidence="4">
    <location>
        <begin position="156"/>
        <end position="254"/>
    </location>
</feature>
<dbReference type="Proteomes" id="UP000219336">
    <property type="component" value="Unassembled WGS sequence"/>
</dbReference>
<dbReference type="InterPro" id="IPR018060">
    <property type="entry name" value="HTH_AraC"/>
</dbReference>
<keyword evidence="6" id="KW-1185">Reference proteome</keyword>
<dbReference type="SUPFAM" id="SSF46689">
    <property type="entry name" value="Homeodomain-like"/>
    <property type="match status" value="1"/>
</dbReference>
<dbReference type="OrthoDB" id="5949386at2"/>
<reference evidence="6" key="1">
    <citation type="submission" date="2016-06" db="EMBL/GenBank/DDBJ databases">
        <authorList>
            <person name="Rodrigo-Torres L."/>
            <person name="Arahal R.D."/>
            <person name="Lucena T."/>
        </authorList>
    </citation>
    <scope>NUCLEOTIDE SEQUENCE [LARGE SCALE GENOMIC DNA]</scope>
    <source>
        <strain evidence="6">CECT8203</strain>
    </source>
</reference>
<dbReference type="Gene3D" id="2.60.120.10">
    <property type="entry name" value="Jelly Rolls"/>
    <property type="match status" value="1"/>
</dbReference>
<keyword evidence="3" id="KW-0804">Transcription</keyword>
<dbReference type="RefSeq" id="WP_096993507.1">
    <property type="nucleotide sequence ID" value="NZ_JBHSII010000011.1"/>
</dbReference>
<organism evidence="5 6">
    <name type="scientific">Vibrio thalassae</name>
    <dbReference type="NCBI Taxonomy" id="1243014"/>
    <lineage>
        <taxon>Bacteria</taxon>
        <taxon>Pseudomonadati</taxon>
        <taxon>Pseudomonadota</taxon>
        <taxon>Gammaproteobacteria</taxon>
        <taxon>Vibrionales</taxon>
        <taxon>Vibrionaceae</taxon>
        <taxon>Vibrio</taxon>
    </lineage>
</organism>
<gene>
    <name evidence="5" type="primary">ripA</name>
    <name evidence="5" type="ORF">VTH8203_01944</name>
</gene>
<proteinExistence type="predicted"/>
<evidence type="ECO:0000259" key="4">
    <source>
        <dbReference type="PROSITE" id="PS01124"/>
    </source>
</evidence>
<dbReference type="Pfam" id="PF02311">
    <property type="entry name" value="AraC_binding"/>
    <property type="match status" value="1"/>
</dbReference>
<dbReference type="SMART" id="SM00342">
    <property type="entry name" value="HTH_ARAC"/>
    <property type="match status" value="1"/>
</dbReference>
<evidence type="ECO:0000313" key="6">
    <source>
        <dbReference type="Proteomes" id="UP000219336"/>
    </source>
</evidence>
<dbReference type="PANTHER" id="PTHR11019:SF159">
    <property type="entry name" value="TRANSCRIPTIONAL REGULATOR-RELATED"/>
    <property type="match status" value="1"/>
</dbReference>
<dbReference type="EMBL" id="OANU01000023">
    <property type="protein sequence ID" value="SNX48326.1"/>
    <property type="molecule type" value="Genomic_DNA"/>
</dbReference>
<dbReference type="GO" id="GO:0003700">
    <property type="term" value="F:DNA-binding transcription factor activity"/>
    <property type="evidence" value="ECO:0007669"/>
    <property type="project" value="InterPro"/>
</dbReference>
<evidence type="ECO:0000313" key="5">
    <source>
        <dbReference type="EMBL" id="SNX48326.1"/>
    </source>
</evidence>
<dbReference type="AlphaFoldDB" id="A0A240EIC2"/>
<keyword evidence="2" id="KW-0238">DNA-binding</keyword>
<keyword evidence="1" id="KW-0805">Transcription regulation</keyword>
<evidence type="ECO:0000256" key="2">
    <source>
        <dbReference type="ARBA" id="ARBA00023125"/>
    </source>
</evidence>
<dbReference type="SUPFAM" id="SSF51182">
    <property type="entry name" value="RmlC-like cupins"/>
    <property type="match status" value="1"/>
</dbReference>
<dbReference type="Gene3D" id="1.10.10.60">
    <property type="entry name" value="Homeodomain-like"/>
    <property type="match status" value="2"/>
</dbReference>
<evidence type="ECO:0000256" key="3">
    <source>
        <dbReference type="ARBA" id="ARBA00023163"/>
    </source>
</evidence>
<sequence length="254" mass="28709">MALIDHQTTFDADTLDVPVIGVAARVGRHDSGMHEHQKGQLLYAPQGCMTIELQGCRSVLPPTQAAWIPPNTIHRASMNNVVEYRSLYFDTNCFTKAPSTIQFLTVNDLFKALIDRMSYWSWDINSEQTHNTTTLFWEEFESALAESHILPIPSDPRVKGALKRFLTGELCLPSLEKFSHDVGASGKTISRIFSKETGMSFQAWRQQWRLQRATELLALGQSVLDVSYALEFSSDSAFIAFFKQHMGITPKQMF</sequence>
<dbReference type="InterPro" id="IPR009057">
    <property type="entry name" value="Homeodomain-like_sf"/>
</dbReference>
<evidence type="ECO:0000256" key="1">
    <source>
        <dbReference type="ARBA" id="ARBA00023015"/>
    </source>
</evidence>
<dbReference type="Pfam" id="PF12833">
    <property type="entry name" value="HTH_18"/>
    <property type="match status" value="1"/>
</dbReference>
<dbReference type="PROSITE" id="PS01124">
    <property type="entry name" value="HTH_ARAC_FAMILY_2"/>
    <property type="match status" value="1"/>
</dbReference>
<dbReference type="CDD" id="cd06124">
    <property type="entry name" value="cupin_NimR-like_N"/>
    <property type="match status" value="1"/>
</dbReference>
<dbReference type="InterPro" id="IPR014710">
    <property type="entry name" value="RmlC-like_jellyroll"/>
</dbReference>
<name>A0A240EIC2_9VIBR</name>
<dbReference type="InterPro" id="IPR011051">
    <property type="entry name" value="RmlC_Cupin_sf"/>
</dbReference>
<dbReference type="GO" id="GO:0043565">
    <property type="term" value="F:sequence-specific DNA binding"/>
    <property type="evidence" value="ECO:0007669"/>
    <property type="project" value="InterPro"/>
</dbReference>